<evidence type="ECO:0000313" key="7">
    <source>
        <dbReference type="EMBL" id="GLL06326.1"/>
    </source>
</evidence>
<keyword evidence="3" id="KW-0067">ATP-binding</keyword>
<dbReference type="Gene3D" id="3.40.50.620">
    <property type="entry name" value="HUPs"/>
    <property type="match status" value="1"/>
</dbReference>
<dbReference type="GO" id="GO:0005524">
    <property type="term" value="F:ATP binding"/>
    <property type="evidence" value="ECO:0007669"/>
    <property type="project" value="UniProtKB-KW"/>
</dbReference>
<dbReference type="SUPFAM" id="SSF48163">
    <property type="entry name" value="An anticodon-binding domain of class I aminoacyl-tRNA synthetases"/>
    <property type="match status" value="1"/>
</dbReference>
<dbReference type="Gene3D" id="1.10.10.350">
    <property type="match status" value="1"/>
</dbReference>
<gene>
    <name evidence="7" type="ORF">GCM10017581_080750</name>
</gene>
<dbReference type="Proteomes" id="UP001143480">
    <property type="component" value="Unassembled WGS sequence"/>
</dbReference>
<proteinExistence type="predicted"/>
<evidence type="ECO:0000256" key="2">
    <source>
        <dbReference type="ARBA" id="ARBA00022741"/>
    </source>
</evidence>
<reference evidence="7" key="1">
    <citation type="journal article" date="2014" name="Int. J. Syst. Evol. Microbiol.">
        <title>Complete genome sequence of Corynebacterium casei LMG S-19264T (=DSM 44701T), isolated from a smear-ripened cheese.</title>
        <authorList>
            <consortium name="US DOE Joint Genome Institute (JGI-PGF)"/>
            <person name="Walter F."/>
            <person name="Albersmeier A."/>
            <person name="Kalinowski J."/>
            <person name="Ruckert C."/>
        </authorList>
    </citation>
    <scope>NUCLEOTIDE SEQUENCE</scope>
    <source>
        <strain evidence="7">VKM Ac-1321</strain>
    </source>
</reference>
<dbReference type="InterPro" id="IPR008925">
    <property type="entry name" value="aa_tRNA-synth_I_cd-bd_sf"/>
</dbReference>
<dbReference type="SUPFAM" id="SSF52374">
    <property type="entry name" value="Nucleotidylyl transferase"/>
    <property type="match status" value="1"/>
</dbReference>
<dbReference type="InterPro" id="IPR014729">
    <property type="entry name" value="Rossmann-like_a/b/a_fold"/>
</dbReference>
<dbReference type="InterPro" id="IPR020751">
    <property type="entry name" value="aa-tRNA-synth_I_codon-bd_sub2"/>
</dbReference>
<dbReference type="GO" id="GO:0004818">
    <property type="term" value="F:glutamate-tRNA ligase activity"/>
    <property type="evidence" value="ECO:0007669"/>
    <property type="project" value="TreeGrafter"/>
</dbReference>
<dbReference type="PANTHER" id="PTHR43311">
    <property type="entry name" value="GLUTAMATE--TRNA LIGASE"/>
    <property type="match status" value="1"/>
</dbReference>
<evidence type="ECO:0000313" key="8">
    <source>
        <dbReference type="Proteomes" id="UP001143480"/>
    </source>
</evidence>
<reference evidence="7" key="2">
    <citation type="submission" date="2023-01" db="EMBL/GenBank/DDBJ databases">
        <authorList>
            <person name="Sun Q."/>
            <person name="Evtushenko L."/>
        </authorList>
    </citation>
    <scope>NUCLEOTIDE SEQUENCE</scope>
    <source>
        <strain evidence="7">VKM Ac-1321</strain>
    </source>
</reference>
<sequence>MPLHLQLFDALGFDPPTYAHIAPLMKQIPGGKRKLSKRKDPEAGVDFYLQAGYPADTVLYYLRGLANGRLAEVPLDVALATPIRLDHCGVAGPLVDLVKLEDISADHIATLTTQQVFGGVHDWATQHDPELANVLEAETDLALRAIAVEREGVDNPRKDLRKWSDFRPAYGFFFPELFTPLTGPDDERILPLGVAPDVAAAFARDFADGYEHRTDPQDWFNQLRQLAAKHSFAPTAKEYKKNPDAYAGSIREASQLVRVALTGSTRSPDMHAITQAIGADEVLRRLRALVNS</sequence>
<dbReference type="GO" id="GO:0005829">
    <property type="term" value="C:cytosol"/>
    <property type="evidence" value="ECO:0007669"/>
    <property type="project" value="TreeGrafter"/>
</dbReference>
<dbReference type="InterPro" id="IPR049940">
    <property type="entry name" value="GluQ/Sye"/>
</dbReference>
<keyword evidence="5" id="KW-0030">Aminoacyl-tRNA synthetase</keyword>
<evidence type="ECO:0000256" key="3">
    <source>
        <dbReference type="ARBA" id="ARBA00022840"/>
    </source>
</evidence>
<organism evidence="7 8">
    <name type="scientific">Dactylosporangium matsuzakiense</name>
    <dbReference type="NCBI Taxonomy" id="53360"/>
    <lineage>
        <taxon>Bacteria</taxon>
        <taxon>Bacillati</taxon>
        <taxon>Actinomycetota</taxon>
        <taxon>Actinomycetes</taxon>
        <taxon>Micromonosporales</taxon>
        <taxon>Micromonosporaceae</taxon>
        <taxon>Dactylosporangium</taxon>
    </lineage>
</organism>
<evidence type="ECO:0000256" key="5">
    <source>
        <dbReference type="ARBA" id="ARBA00023146"/>
    </source>
</evidence>
<dbReference type="Pfam" id="PF19269">
    <property type="entry name" value="Anticodon_2"/>
    <property type="match status" value="1"/>
</dbReference>
<keyword evidence="4" id="KW-0648">Protein biosynthesis</keyword>
<feature type="domain" description="Aminoacyl-tRNA synthetase class I anticodon-binding" evidence="6">
    <location>
        <begin position="253"/>
        <end position="289"/>
    </location>
</feature>
<keyword evidence="2" id="KW-0547">Nucleotide-binding</keyword>
<dbReference type="GO" id="GO:0006424">
    <property type="term" value="P:glutamyl-tRNA aminoacylation"/>
    <property type="evidence" value="ECO:0007669"/>
    <property type="project" value="TreeGrafter"/>
</dbReference>
<comment type="caution">
    <text evidence="7">The sequence shown here is derived from an EMBL/GenBank/DDBJ whole genome shotgun (WGS) entry which is preliminary data.</text>
</comment>
<evidence type="ECO:0000259" key="6">
    <source>
        <dbReference type="Pfam" id="PF19269"/>
    </source>
</evidence>
<dbReference type="RefSeq" id="WP_261961216.1">
    <property type="nucleotide sequence ID" value="NZ_BAAAXA010000001.1"/>
</dbReference>
<dbReference type="EMBL" id="BSFP01000071">
    <property type="protein sequence ID" value="GLL06326.1"/>
    <property type="molecule type" value="Genomic_DNA"/>
</dbReference>
<dbReference type="GO" id="GO:0000049">
    <property type="term" value="F:tRNA binding"/>
    <property type="evidence" value="ECO:0007669"/>
    <property type="project" value="InterPro"/>
</dbReference>
<protein>
    <recommendedName>
        <fullName evidence="6">Aminoacyl-tRNA synthetase class I anticodon-binding domain-containing protein</fullName>
    </recommendedName>
</protein>
<evidence type="ECO:0000256" key="1">
    <source>
        <dbReference type="ARBA" id="ARBA00022598"/>
    </source>
</evidence>
<dbReference type="InterPro" id="IPR045462">
    <property type="entry name" value="aa-tRNA-synth_I_cd-bd"/>
</dbReference>
<dbReference type="PANTHER" id="PTHR43311:SF1">
    <property type="entry name" value="GLUTAMYL-Q TRNA(ASP) SYNTHETASE"/>
    <property type="match status" value="1"/>
</dbReference>
<keyword evidence="1" id="KW-0436">Ligase</keyword>
<evidence type="ECO:0000256" key="4">
    <source>
        <dbReference type="ARBA" id="ARBA00022917"/>
    </source>
</evidence>
<dbReference type="AlphaFoldDB" id="A0A9W6NRI9"/>
<accession>A0A9W6NRI9</accession>
<name>A0A9W6NRI9_9ACTN</name>
<keyword evidence="8" id="KW-1185">Reference proteome</keyword>